<evidence type="ECO:0000256" key="1">
    <source>
        <dbReference type="ARBA" id="ARBA00009981"/>
    </source>
</evidence>
<gene>
    <name evidence="3" type="ORF">COS44_01010</name>
</gene>
<evidence type="ECO:0000313" key="3">
    <source>
        <dbReference type="EMBL" id="PIV14059.1"/>
    </source>
</evidence>
<protein>
    <submittedName>
        <fullName evidence="3">Uncharacterized protein</fullName>
    </submittedName>
</protein>
<organism evidence="3 4">
    <name type="scientific">bacterium (Candidatus Gribaldobacteria) CG03_land_8_20_14_0_80_36_40</name>
    <dbReference type="NCBI Taxonomy" id="2014271"/>
    <lineage>
        <taxon>Bacteria</taxon>
        <taxon>Candidatus Gribaldobacteria</taxon>
    </lineage>
</organism>
<evidence type="ECO:0000313" key="4">
    <source>
        <dbReference type="Proteomes" id="UP000228816"/>
    </source>
</evidence>
<reference evidence="4" key="1">
    <citation type="submission" date="2017-09" db="EMBL/GenBank/DDBJ databases">
        <title>Depth-based differentiation of microbial function through sediment-hosted aquifers and enrichment of novel symbionts in the deep terrestrial subsurface.</title>
        <authorList>
            <person name="Probst A.J."/>
            <person name="Ladd B."/>
            <person name="Jarett J.K."/>
            <person name="Geller-Mcgrath D.E."/>
            <person name="Sieber C.M.K."/>
            <person name="Emerson J.B."/>
            <person name="Anantharaman K."/>
            <person name="Thomas B.C."/>
            <person name="Malmstrom R."/>
            <person name="Stieglmeier M."/>
            <person name="Klingl A."/>
            <person name="Woyke T."/>
            <person name="Ryan C.M."/>
            <person name="Banfield J.F."/>
        </authorList>
    </citation>
    <scope>NUCLEOTIDE SEQUENCE [LARGE SCALE GENOMIC DNA]</scope>
</reference>
<dbReference type="InterPro" id="IPR036165">
    <property type="entry name" value="YefM-like_sf"/>
</dbReference>
<comment type="caution">
    <text evidence="3">The sequence shown here is derived from an EMBL/GenBank/DDBJ whole genome shotgun (WGS) entry which is preliminary data.</text>
</comment>
<proteinExistence type="inferred from homology"/>
<keyword evidence="2" id="KW-0175">Coiled coil</keyword>
<dbReference type="Proteomes" id="UP000228816">
    <property type="component" value="Unassembled WGS sequence"/>
</dbReference>
<dbReference type="SUPFAM" id="SSF143120">
    <property type="entry name" value="YefM-like"/>
    <property type="match status" value="1"/>
</dbReference>
<sequence>MTNSSKNITLPKTLIKRKEGIAILPLEEYERIKEDLEMLQSKKLAKEIEKARKEAKSGNVIILEELERKLNL</sequence>
<dbReference type="EMBL" id="PEUS01000022">
    <property type="protein sequence ID" value="PIV14059.1"/>
    <property type="molecule type" value="Genomic_DNA"/>
</dbReference>
<dbReference type="AlphaFoldDB" id="A0A2M7BZB0"/>
<accession>A0A2M7BZB0</accession>
<name>A0A2M7BZB0_9BACT</name>
<dbReference type="Gene3D" id="1.10.1220.170">
    <property type="match status" value="1"/>
</dbReference>
<evidence type="ECO:0000256" key="2">
    <source>
        <dbReference type="SAM" id="Coils"/>
    </source>
</evidence>
<feature type="coiled-coil region" evidence="2">
    <location>
        <begin position="29"/>
        <end position="56"/>
    </location>
</feature>
<comment type="similarity">
    <text evidence="1">Belongs to the phD/YefM antitoxin family.</text>
</comment>